<gene>
    <name evidence="2" type="ORF">PPROV_000385700</name>
</gene>
<sequence length="262" mass="28317">MNVAATLDRQKLLREAREAKAVGKKHVYAAPSRVPWGTEEDVAVSEHSNPSNGGRAAPYRPEDVRPGVAGLPYGTDPDRSTRLADDFLAFNTPHPGRGLNAPPKTVEAPFGVEKDRLPPPSARGAAAYISYARPAPFATEDTPMPVPNGAPVAPPPWMVSEAVKPTGKKQSVQLRHGADEDPQEAAAYGAYLQMQMRQKEMSAAMQKSAQREMERELLNTESVCAVTGAGLSSPPMDKRMKRRVVAPSRTSDLIGDQGTDYY</sequence>
<evidence type="ECO:0000256" key="1">
    <source>
        <dbReference type="SAM" id="MobiDB-lite"/>
    </source>
</evidence>
<dbReference type="Proteomes" id="UP000660262">
    <property type="component" value="Unassembled WGS sequence"/>
</dbReference>
<feature type="region of interest" description="Disordered" evidence="1">
    <location>
        <begin position="140"/>
        <end position="181"/>
    </location>
</feature>
<organism evidence="2 3">
    <name type="scientific">Pycnococcus provasolii</name>
    <dbReference type="NCBI Taxonomy" id="41880"/>
    <lineage>
        <taxon>Eukaryota</taxon>
        <taxon>Viridiplantae</taxon>
        <taxon>Chlorophyta</taxon>
        <taxon>Pseudoscourfieldiophyceae</taxon>
        <taxon>Pseudoscourfieldiales</taxon>
        <taxon>Pycnococcaceae</taxon>
        <taxon>Pycnococcus</taxon>
    </lineage>
</organism>
<evidence type="ECO:0000313" key="3">
    <source>
        <dbReference type="Proteomes" id="UP000660262"/>
    </source>
</evidence>
<keyword evidence="3" id="KW-1185">Reference proteome</keyword>
<feature type="region of interest" description="Disordered" evidence="1">
    <location>
        <begin position="227"/>
        <end position="262"/>
    </location>
</feature>
<proteinExistence type="predicted"/>
<reference evidence="2" key="1">
    <citation type="submission" date="2020-10" db="EMBL/GenBank/DDBJ databases">
        <title>Unveiling of a novel bifunctional photoreceptor, Dualchrome1, isolated from a cosmopolitan green alga.</title>
        <authorList>
            <person name="Suzuki S."/>
            <person name="Kawachi M."/>
        </authorList>
    </citation>
    <scope>NUCLEOTIDE SEQUENCE</scope>
    <source>
        <strain evidence="2">NIES 2893</strain>
    </source>
</reference>
<feature type="compositionally biased region" description="Basic and acidic residues" evidence="1">
    <location>
        <begin position="76"/>
        <end position="85"/>
    </location>
</feature>
<dbReference type="AlphaFoldDB" id="A0A830HDJ3"/>
<dbReference type="EMBL" id="BNJQ01000009">
    <property type="protein sequence ID" value="GHP05105.1"/>
    <property type="molecule type" value="Genomic_DNA"/>
</dbReference>
<feature type="region of interest" description="Disordered" evidence="1">
    <location>
        <begin position="36"/>
        <end position="122"/>
    </location>
</feature>
<feature type="compositionally biased region" description="Pro residues" evidence="1">
    <location>
        <begin position="144"/>
        <end position="157"/>
    </location>
</feature>
<accession>A0A830HDJ3</accession>
<protein>
    <submittedName>
        <fullName evidence="2">Uncharacterized protein</fullName>
    </submittedName>
</protein>
<comment type="caution">
    <text evidence="2">The sequence shown here is derived from an EMBL/GenBank/DDBJ whole genome shotgun (WGS) entry which is preliminary data.</text>
</comment>
<evidence type="ECO:0000313" key="2">
    <source>
        <dbReference type="EMBL" id="GHP05105.1"/>
    </source>
</evidence>
<name>A0A830HDJ3_9CHLO</name>